<name>A0A024UVB5_9STRA</name>
<dbReference type="InterPro" id="IPR023393">
    <property type="entry name" value="START-like_dom_sf"/>
</dbReference>
<dbReference type="SUPFAM" id="SSF55961">
    <property type="entry name" value="Bet v1-like"/>
    <property type="match status" value="1"/>
</dbReference>
<dbReference type="RefSeq" id="XP_008861852.1">
    <property type="nucleotide sequence ID" value="XM_008863630.1"/>
</dbReference>
<reference evidence="1" key="1">
    <citation type="submission" date="2013-12" db="EMBL/GenBank/DDBJ databases">
        <title>The Genome Sequence of Aphanomyces invadans NJM9701.</title>
        <authorList>
            <consortium name="The Broad Institute Genomics Platform"/>
            <person name="Russ C."/>
            <person name="Tyler B."/>
            <person name="van West P."/>
            <person name="Dieguez-Uribeondo J."/>
            <person name="Young S.K."/>
            <person name="Zeng Q."/>
            <person name="Gargeya S."/>
            <person name="Fitzgerald M."/>
            <person name="Abouelleil A."/>
            <person name="Alvarado L."/>
            <person name="Chapman S.B."/>
            <person name="Gainer-Dewar J."/>
            <person name="Goldberg J."/>
            <person name="Griggs A."/>
            <person name="Gujja S."/>
            <person name="Hansen M."/>
            <person name="Howarth C."/>
            <person name="Imamovic A."/>
            <person name="Ireland A."/>
            <person name="Larimer J."/>
            <person name="McCowan C."/>
            <person name="Murphy C."/>
            <person name="Pearson M."/>
            <person name="Poon T.W."/>
            <person name="Priest M."/>
            <person name="Roberts A."/>
            <person name="Saif S."/>
            <person name="Shea T."/>
            <person name="Sykes S."/>
            <person name="Wortman J."/>
            <person name="Nusbaum C."/>
            <person name="Birren B."/>
        </authorList>
    </citation>
    <scope>NUCLEOTIDE SEQUENCE [LARGE SCALE GENOMIC DNA]</scope>
    <source>
        <strain evidence="1">NJM9701</strain>
    </source>
</reference>
<proteinExistence type="predicted"/>
<protein>
    <recommendedName>
        <fullName evidence="2">START domain-containing protein</fullName>
    </recommendedName>
</protein>
<evidence type="ECO:0008006" key="2">
    <source>
        <dbReference type="Google" id="ProtNLM"/>
    </source>
</evidence>
<accession>A0A024UVB5</accession>
<organism evidence="1">
    <name type="scientific">Aphanomyces invadans</name>
    <dbReference type="NCBI Taxonomy" id="157072"/>
    <lineage>
        <taxon>Eukaryota</taxon>
        <taxon>Sar</taxon>
        <taxon>Stramenopiles</taxon>
        <taxon>Oomycota</taxon>
        <taxon>Saprolegniomycetes</taxon>
        <taxon>Saprolegniales</taxon>
        <taxon>Verrucalvaceae</taxon>
        <taxon>Aphanomyces</taxon>
    </lineage>
</organism>
<dbReference type="GeneID" id="20077796"/>
<dbReference type="AlphaFoldDB" id="A0A024UVB5"/>
<gene>
    <name evidence="1" type="ORF">H310_00746</name>
</gene>
<dbReference type="EMBL" id="KI913952">
    <property type="protein sequence ID" value="ETW10441.1"/>
    <property type="molecule type" value="Genomic_DNA"/>
</dbReference>
<dbReference type="VEuPathDB" id="FungiDB:H310_00746"/>
<evidence type="ECO:0000313" key="1">
    <source>
        <dbReference type="EMBL" id="ETW10441.1"/>
    </source>
</evidence>
<dbReference type="Gene3D" id="3.30.530.20">
    <property type="match status" value="1"/>
</dbReference>
<dbReference type="OrthoDB" id="59377at2759"/>
<sequence length="95" mass="10531">MSFFTTFDSSKTTRIQATSAQVFNVLKRVEHWPVWDVDLKKVILDTPTSTPLNDTKGTLFMKNYGGGEHPFAIQNALILCGTGRGAKTPRMALLT</sequence>